<feature type="domain" description="Caspase family p20" evidence="2">
    <location>
        <begin position="17"/>
        <end position="96"/>
    </location>
</feature>
<gene>
    <name evidence="3" type="ORF">BQ8794_590001</name>
</gene>
<dbReference type="Pfam" id="PF00656">
    <property type="entry name" value="Peptidase_C14"/>
    <property type="match status" value="1"/>
</dbReference>
<dbReference type="InterPro" id="IPR011055">
    <property type="entry name" value="Dup_hybrid_motif"/>
</dbReference>
<name>A0A1R3VFJ9_9HYPH</name>
<dbReference type="InterPro" id="IPR001309">
    <property type="entry name" value="Pept_C14_p20"/>
</dbReference>
<sequence length="555" mass="60773">MLDGGVAARLEAEMVPETRIALLIGNKSYGGIIPPLDNPINDIDSIAAKLRVLDFDTTVLPDATFRDTDRAIKQYVRKLREAEGRPVGFFWYTGHGLMDPRTHTNYLIPTDITTSGPAIFDESIGLEQILDLLSRDNQNAAQIVAFDASRPNLTIEGTDFVPVGFAATHARAGMVVLFASSPGRPAYDESQAAPDHSPLAFALLEGLERPSPHHAMLLTLAIERVVELTKKRSPVQQPHLLVSPMVEIRLNRGDPSPRVPPPAAADEKGASGAMTAVIREVPSQHQPRDPSLPEILREFDLTRLSEGERSQFKELLAKVDPGPSSFTYYAPGLLLPGSGVGLRDMTNHAPDIVFPISNAEAYVNSQLYGAGGRFDSANGRGQFDSANYAYPWRDNFCELRSFAISVCPQGRGHQGVDIRAGLRPVGDVMVNRDNEPVEIVAVEEGVITTLTKNTTVTLRGSSGREWRYIAMKPVQSLARGARVRKGQLLGYMSNLMGGGPQTTFHLHIELRTIVDGKAHFLSPYMALVRAYERRFGPGRMLQEGELQIGVSTLRR</sequence>
<keyword evidence="4" id="KW-1185">Reference proteome</keyword>
<dbReference type="CDD" id="cd12797">
    <property type="entry name" value="M23_peptidase"/>
    <property type="match status" value="1"/>
</dbReference>
<accession>A0A1R3VFJ9</accession>
<dbReference type="PANTHER" id="PTHR22576:SF37">
    <property type="entry name" value="MUCOSA-ASSOCIATED LYMPHOID TISSUE LYMPHOMA TRANSLOCATION PROTEIN 1"/>
    <property type="match status" value="1"/>
</dbReference>
<dbReference type="InterPro" id="IPR029030">
    <property type="entry name" value="Caspase-like_dom_sf"/>
</dbReference>
<organism evidence="3 4">
    <name type="scientific">Mesorhizobium prunaredense</name>
    <dbReference type="NCBI Taxonomy" id="1631249"/>
    <lineage>
        <taxon>Bacteria</taxon>
        <taxon>Pseudomonadati</taxon>
        <taxon>Pseudomonadota</taxon>
        <taxon>Alphaproteobacteria</taxon>
        <taxon>Hyphomicrobiales</taxon>
        <taxon>Phyllobacteriaceae</taxon>
        <taxon>Mesorhizobium</taxon>
    </lineage>
</organism>
<dbReference type="InterPro" id="IPR011600">
    <property type="entry name" value="Pept_C14_caspase"/>
</dbReference>
<dbReference type="InterPro" id="IPR052039">
    <property type="entry name" value="Caspase-related_regulators"/>
</dbReference>
<dbReference type="SUPFAM" id="SSF52129">
    <property type="entry name" value="Caspase-like"/>
    <property type="match status" value="1"/>
</dbReference>
<evidence type="ECO:0000313" key="3">
    <source>
        <dbReference type="EMBL" id="SIT58689.1"/>
    </source>
</evidence>
<evidence type="ECO:0000256" key="1">
    <source>
        <dbReference type="SAM" id="MobiDB-lite"/>
    </source>
</evidence>
<protein>
    <recommendedName>
        <fullName evidence="2">Caspase family p20 domain-containing protein</fullName>
    </recommendedName>
</protein>
<dbReference type="Gene3D" id="3.40.50.1460">
    <property type="match status" value="1"/>
</dbReference>
<dbReference type="Proteomes" id="UP000188388">
    <property type="component" value="Unassembled WGS sequence"/>
</dbReference>
<proteinExistence type="predicted"/>
<dbReference type="PANTHER" id="PTHR22576">
    <property type="entry name" value="MUCOSA ASSOCIATED LYMPHOID TISSUE LYMPHOMA TRANSLOCATION PROTEIN 1/PARACASPASE"/>
    <property type="match status" value="1"/>
</dbReference>
<dbReference type="PROSITE" id="PS50208">
    <property type="entry name" value="CASPASE_P20"/>
    <property type="match status" value="1"/>
</dbReference>
<dbReference type="Gene3D" id="2.70.70.10">
    <property type="entry name" value="Glucose Permease (Domain IIA)"/>
    <property type="match status" value="1"/>
</dbReference>
<dbReference type="AlphaFoldDB" id="A0A1R3VFJ9"/>
<feature type="region of interest" description="Disordered" evidence="1">
    <location>
        <begin position="251"/>
        <end position="271"/>
    </location>
</feature>
<dbReference type="SUPFAM" id="SSF51261">
    <property type="entry name" value="Duplicated hybrid motif"/>
    <property type="match status" value="1"/>
</dbReference>
<evidence type="ECO:0000259" key="2">
    <source>
        <dbReference type="PROSITE" id="PS50208"/>
    </source>
</evidence>
<dbReference type="GO" id="GO:0006508">
    <property type="term" value="P:proteolysis"/>
    <property type="evidence" value="ECO:0007669"/>
    <property type="project" value="InterPro"/>
</dbReference>
<dbReference type="EMBL" id="FTPD01000055">
    <property type="protein sequence ID" value="SIT58689.1"/>
    <property type="molecule type" value="Genomic_DNA"/>
</dbReference>
<dbReference type="GO" id="GO:0004197">
    <property type="term" value="F:cysteine-type endopeptidase activity"/>
    <property type="evidence" value="ECO:0007669"/>
    <property type="project" value="InterPro"/>
</dbReference>
<dbReference type="STRING" id="1631249.BQ8794_590001"/>
<evidence type="ECO:0000313" key="4">
    <source>
        <dbReference type="Proteomes" id="UP000188388"/>
    </source>
</evidence>
<reference evidence="4" key="1">
    <citation type="submission" date="2017-01" db="EMBL/GenBank/DDBJ databases">
        <authorList>
            <person name="Brunel B."/>
        </authorList>
    </citation>
    <scope>NUCLEOTIDE SEQUENCE [LARGE SCALE GENOMIC DNA]</scope>
</reference>